<dbReference type="RefSeq" id="WP_380138983.1">
    <property type="nucleotide sequence ID" value="NZ_JBHLUI010000010.1"/>
</dbReference>
<keyword evidence="3 7" id="KW-0819">tRNA processing</keyword>
<dbReference type="InterPro" id="IPR011063">
    <property type="entry name" value="TilS/TtcA_N"/>
</dbReference>
<sequence length="361" mass="36452">MDRAPAAGSAAVPARDRLEVRRAVRAALADLPPDALVLVACSGGADSLALAFALAEERPGSGAVVVDHGLRPDSAAVAARAVAACRAVGLDPVVSPRVAVGRPGGPEGAARDARYAALAAAAAALDARAVLTGHTRDDQAESVLLGLARGSGPRSLAGMPARRPLPGCAAELRRPVLALPRELVRSSLGAGPGGPVEVDEDPTNADPATARARVRHTVLPVLEAELGPGVAAALARTARAARDDADALDALAAATDPWAWSAGELCAPVATLLEAPAALRRRHLRRGALAAGSPAQDLTAGHVDALDGLLLRWRGQGPLHLPGPAGHRVEARREAGGAYGRLRLAPVRTDRGGPPVGPVSA</sequence>
<comment type="catalytic activity">
    <reaction evidence="6 7">
        <text>cytidine(34) in tRNA(Ile2) + L-lysine + ATP = lysidine(34) in tRNA(Ile2) + AMP + diphosphate + H(+)</text>
        <dbReference type="Rhea" id="RHEA:43744"/>
        <dbReference type="Rhea" id="RHEA-COMP:10625"/>
        <dbReference type="Rhea" id="RHEA-COMP:10670"/>
        <dbReference type="ChEBI" id="CHEBI:15378"/>
        <dbReference type="ChEBI" id="CHEBI:30616"/>
        <dbReference type="ChEBI" id="CHEBI:32551"/>
        <dbReference type="ChEBI" id="CHEBI:33019"/>
        <dbReference type="ChEBI" id="CHEBI:82748"/>
        <dbReference type="ChEBI" id="CHEBI:83665"/>
        <dbReference type="ChEBI" id="CHEBI:456215"/>
        <dbReference type="EC" id="6.3.4.19"/>
    </reaction>
</comment>
<keyword evidence="1 7" id="KW-0963">Cytoplasm</keyword>
<dbReference type="InterPro" id="IPR012094">
    <property type="entry name" value="tRNA_Ile_lys_synt"/>
</dbReference>
<dbReference type="CDD" id="cd01992">
    <property type="entry name" value="TilS_N"/>
    <property type="match status" value="1"/>
</dbReference>
<dbReference type="NCBIfam" id="TIGR02432">
    <property type="entry name" value="lysidine_TilS_N"/>
    <property type="match status" value="1"/>
</dbReference>
<reference evidence="11 12" key="1">
    <citation type="submission" date="2024-09" db="EMBL/GenBank/DDBJ databases">
        <authorList>
            <person name="Sun Q."/>
            <person name="Mori K."/>
        </authorList>
    </citation>
    <scope>NUCLEOTIDE SEQUENCE [LARGE SCALE GENOMIC DNA]</scope>
    <source>
        <strain evidence="11 12">TISTR 1856</strain>
    </source>
</reference>
<comment type="domain">
    <text evidence="7">The N-terminal region contains the highly conserved SGGXDS motif, predicted to be a P-loop motif involved in ATP binding.</text>
</comment>
<dbReference type="PANTHER" id="PTHR43033:SF1">
    <property type="entry name" value="TRNA(ILE)-LYSIDINE SYNTHASE-RELATED"/>
    <property type="match status" value="1"/>
</dbReference>
<evidence type="ECO:0000256" key="1">
    <source>
        <dbReference type="ARBA" id="ARBA00022490"/>
    </source>
</evidence>
<feature type="region of interest" description="Disordered" evidence="8">
    <location>
        <begin position="342"/>
        <end position="361"/>
    </location>
</feature>
<dbReference type="HAMAP" id="MF_01161">
    <property type="entry name" value="tRNA_Ile_lys_synt"/>
    <property type="match status" value="1"/>
</dbReference>
<feature type="domain" description="tRNA(Ile)-lysidine/2-thiocytidine synthase N-terminal" evidence="9">
    <location>
        <begin position="37"/>
        <end position="216"/>
    </location>
</feature>
<evidence type="ECO:0000256" key="2">
    <source>
        <dbReference type="ARBA" id="ARBA00022598"/>
    </source>
</evidence>
<keyword evidence="4 7" id="KW-0547">Nucleotide-binding</keyword>
<keyword evidence="5 7" id="KW-0067">ATP-binding</keyword>
<dbReference type="SUPFAM" id="SSF52402">
    <property type="entry name" value="Adenine nucleotide alpha hydrolases-like"/>
    <property type="match status" value="1"/>
</dbReference>
<dbReference type="Pfam" id="PF01171">
    <property type="entry name" value="ATP_bind_3"/>
    <property type="match status" value="1"/>
</dbReference>
<dbReference type="EMBL" id="JBHMDM010000005">
    <property type="protein sequence ID" value="MFB9377516.1"/>
    <property type="molecule type" value="Genomic_DNA"/>
</dbReference>
<dbReference type="Proteomes" id="UP001589748">
    <property type="component" value="Unassembled WGS sequence"/>
</dbReference>
<evidence type="ECO:0000259" key="10">
    <source>
        <dbReference type="Pfam" id="PF09179"/>
    </source>
</evidence>
<gene>
    <name evidence="7 11" type="primary">tilS</name>
    <name evidence="11" type="ORF">ACFFVI_11085</name>
</gene>
<feature type="binding site" evidence="7">
    <location>
        <begin position="42"/>
        <end position="47"/>
    </location>
    <ligand>
        <name>ATP</name>
        <dbReference type="ChEBI" id="CHEBI:30616"/>
    </ligand>
</feature>
<keyword evidence="2 7" id="KW-0436">Ligase</keyword>
<dbReference type="EC" id="6.3.4.19" evidence="7"/>
<keyword evidence="12" id="KW-1185">Reference proteome</keyword>
<dbReference type="Gene3D" id="3.40.50.620">
    <property type="entry name" value="HUPs"/>
    <property type="match status" value="1"/>
</dbReference>
<evidence type="ECO:0000256" key="5">
    <source>
        <dbReference type="ARBA" id="ARBA00022840"/>
    </source>
</evidence>
<comment type="subcellular location">
    <subcellularLocation>
        <location evidence="7">Cytoplasm</location>
    </subcellularLocation>
</comment>
<feature type="domain" description="tRNA(Ile)-lysidine synthase substrate-binding" evidence="10">
    <location>
        <begin position="269"/>
        <end position="337"/>
    </location>
</feature>
<dbReference type="InterPro" id="IPR012795">
    <property type="entry name" value="tRNA_Ile_lys_synt_N"/>
</dbReference>
<dbReference type="Pfam" id="PF09179">
    <property type="entry name" value="TilS"/>
    <property type="match status" value="1"/>
</dbReference>
<dbReference type="PANTHER" id="PTHR43033">
    <property type="entry name" value="TRNA(ILE)-LYSIDINE SYNTHASE-RELATED"/>
    <property type="match status" value="1"/>
</dbReference>
<dbReference type="InterPro" id="IPR015262">
    <property type="entry name" value="tRNA_Ile_lys_synt_subst-bd"/>
</dbReference>
<dbReference type="InterPro" id="IPR014729">
    <property type="entry name" value="Rossmann-like_a/b/a_fold"/>
</dbReference>
<protein>
    <recommendedName>
        <fullName evidence="7">tRNA(Ile)-lysidine synthase</fullName>
        <ecNumber evidence="7">6.3.4.19</ecNumber>
    </recommendedName>
    <alternativeName>
        <fullName evidence="7">tRNA(Ile)-2-lysyl-cytidine synthase</fullName>
    </alternativeName>
    <alternativeName>
        <fullName evidence="7">tRNA(Ile)-lysidine synthetase</fullName>
    </alternativeName>
</protein>
<comment type="caution">
    <text evidence="11">The sequence shown here is derived from an EMBL/GenBank/DDBJ whole genome shotgun (WGS) entry which is preliminary data.</text>
</comment>
<name>A0ABV5LTZ9_9ACTN</name>
<evidence type="ECO:0000259" key="9">
    <source>
        <dbReference type="Pfam" id="PF01171"/>
    </source>
</evidence>
<evidence type="ECO:0000256" key="4">
    <source>
        <dbReference type="ARBA" id="ARBA00022741"/>
    </source>
</evidence>
<organism evidence="11 12">
    <name type="scientific">Kineococcus gynurae</name>
    <dbReference type="NCBI Taxonomy" id="452979"/>
    <lineage>
        <taxon>Bacteria</taxon>
        <taxon>Bacillati</taxon>
        <taxon>Actinomycetota</taxon>
        <taxon>Actinomycetes</taxon>
        <taxon>Kineosporiales</taxon>
        <taxon>Kineosporiaceae</taxon>
        <taxon>Kineococcus</taxon>
    </lineage>
</organism>
<dbReference type="GO" id="GO:0032267">
    <property type="term" value="F:tRNA(Ile)-lysidine synthase activity"/>
    <property type="evidence" value="ECO:0007669"/>
    <property type="project" value="UniProtKB-EC"/>
</dbReference>
<dbReference type="SUPFAM" id="SSF82829">
    <property type="entry name" value="MesJ substrate recognition domain-like"/>
    <property type="match status" value="1"/>
</dbReference>
<evidence type="ECO:0000313" key="11">
    <source>
        <dbReference type="EMBL" id="MFB9377516.1"/>
    </source>
</evidence>
<comment type="function">
    <text evidence="7">Ligates lysine onto the cytidine present at position 34 of the AUA codon-specific tRNA(Ile) that contains the anticodon CAU, in an ATP-dependent manner. Cytidine is converted to lysidine, thus changing the amino acid specificity of the tRNA from methionine to isoleucine.</text>
</comment>
<evidence type="ECO:0000256" key="6">
    <source>
        <dbReference type="ARBA" id="ARBA00048539"/>
    </source>
</evidence>
<evidence type="ECO:0000256" key="8">
    <source>
        <dbReference type="SAM" id="MobiDB-lite"/>
    </source>
</evidence>
<comment type="similarity">
    <text evidence="7">Belongs to the tRNA(Ile)-lysidine synthase family.</text>
</comment>
<proteinExistence type="inferred from homology"/>
<evidence type="ECO:0000256" key="3">
    <source>
        <dbReference type="ARBA" id="ARBA00022694"/>
    </source>
</evidence>
<accession>A0ABV5LTZ9</accession>
<evidence type="ECO:0000256" key="7">
    <source>
        <dbReference type="HAMAP-Rule" id="MF_01161"/>
    </source>
</evidence>
<evidence type="ECO:0000313" key="12">
    <source>
        <dbReference type="Proteomes" id="UP001589748"/>
    </source>
</evidence>